<dbReference type="PANTHER" id="PTHR21716">
    <property type="entry name" value="TRANSMEMBRANE PROTEIN"/>
    <property type="match status" value="1"/>
</dbReference>
<feature type="transmembrane region" description="Helical" evidence="8">
    <location>
        <begin position="12"/>
        <end position="29"/>
    </location>
</feature>
<keyword evidence="3" id="KW-0813">Transport</keyword>
<dbReference type="GO" id="GO:0055085">
    <property type="term" value="P:transmembrane transport"/>
    <property type="evidence" value="ECO:0007669"/>
    <property type="project" value="TreeGrafter"/>
</dbReference>
<dbReference type="AlphaFoldDB" id="A0A8I0A477"/>
<dbReference type="PANTHER" id="PTHR21716:SF53">
    <property type="entry name" value="PERMEASE PERM-RELATED"/>
    <property type="match status" value="1"/>
</dbReference>
<feature type="transmembrane region" description="Helical" evidence="8">
    <location>
        <begin position="167"/>
        <end position="189"/>
    </location>
</feature>
<comment type="similarity">
    <text evidence="2">Belongs to the autoinducer-2 exporter (AI-2E) (TC 2.A.86) family.</text>
</comment>
<evidence type="ECO:0000313" key="9">
    <source>
        <dbReference type="EMBL" id="MBC5639658.1"/>
    </source>
</evidence>
<feature type="transmembrane region" description="Helical" evidence="8">
    <location>
        <begin position="254"/>
        <end position="272"/>
    </location>
</feature>
<evidence type="ECO:0000256" key="1">
    <source>
        <dbReference type="ARBA" id="ARBA00004651"/>
    </source>
</evidence>
<dbReference type="RefSeq" id="WP_022211089.1">
    <property type="nucleotide sequence ID" value="NZ_JACOOQ010000005.1"/>
</dbReference>
<feature type="transmembrane region" description="Helical" evidence="8">
    <location>
        <begin position="49"/>
        <end position="67"/>
    </location>
</feature>
<reference evidence="9" key="1">
    <citation type="submission" date="2020-08" db="EMBL/GenBank/DDBJ databases">
        <title>Genome public.</title>
        <authorList>
            <person name="Liu C."/>
            <person name="Sun Q."/>
        </authorList>
    </citation>
    <scope>NUCLEOTIDE SEQUENCE</scope>
    <source>
        <strain evidence="9">NSJ-42</strain>
    </source>
</reference>
<evidence type="ECO:0000256" key="8">
    <source>
        <dbReference type="SAM" id="Phobius"/>
    </source>
</evidence>
<comment type="caution">
    <text evidence="9">The sequence shown here is derived from an EMBL/GenBank/DDBJ whole genome shotgun (WGS) entry which is preliminary data.</text>
</comment>
<keyword evidence="6 8" id="KW-1133">Transmembrane helix</keyword>
<evidence type="ECO:0000256" key="3">
    <source>
        <dbReference type="ARBA" id="ARBA00022448"/>
    </source>
</evidence>
<accession>A0A8I0A477</accession>
<evidence type="ECO:0000256" key="4">
    <source>
        <dbReference type="ARBA" id="ARBA00022475"/>
    </source>
</evidence>
<feature type="transmembrane region" description="Helical" evidence="8">
    <location>
        <begin position="79"/>
        <end position="98"/>
    </location>
</feature>
<keyword evidence="4" id="KW-1003">Cell membrane</keyword>
<comment type="subcellular location">
    <subcellularLocation>
        <location evidence="1">Cell membrane</location>
        <topology evidence="1">Multi-pass membrane protein</topology>
    </subcellularLocation>
</comment>
<protein>
    <submittedName>
        <fullName evidence="9">AI-2E family transporter</fullName>
    </submittedName>
</protein>
<evidence type="ECO:0000313" key="10">
    <source>
        <dbReference type="Proteomes" id="UP000662088"/>
    </source>
</evidence>
<evidence type="ECO:0000256" key="5">
    <source>
        <dbReference type="ARBA" id="ARBA00022692"/>
    </source>
</evidence>
<dbReference type="EMBL" id="JACOOQ010000005">
    <property type="protein sequence ID" value="MBC5639658.1"/>
    <property type="molecule type" value="Genomic_DNA"/>
</dbReference>
<organism evidence="9 10">
    <name type="scientific">Clostridium lentum</name>
    <dbReference type="NCBI Taxonomy" id="2763037"/>
    <lineage>
        <taxon>Bacteria</taxon>
        <taxon>Bacillati</taxon>
        <taxon>Bacillota</taxon>
        <taxon>Clostridia</taxon>
        <taxon>Eubacteriales</taxon>
        <taxon>Clostridiaceae</taxon>
        <taxon>Clostridium</taxon>
    </lineage>
</organism>
<dbReference type="InterPro" id="IPR002549">
    <property type="entry name" value="AI-2E-like"/>
</dbReference>
<keyword evidence="7 8" id="KW-0472">Membrane</keyword>
<gene>
    <name evidence="9" type="ORF">H8R92_04275</name>
</gene>
<feature type="transmembrane region" description="Helical" evidence="8">
    <location>
        <begin position="225"/>
        <end position="248"/>
    </location>
</feature>
<dbReference type="Pfam" id="PF01594">
    <property type="entry name" value="AI-2E_transport"/>
    <property type="match status" value="1"/>
</dbReference>
<name>A0A8I0A477_9CLOT</name>
<feature type="transmembrane region" description="Helical" evidence="8">
    <location>
        <begin position="325"/>
        <end position="356"/>
    </location>
</feature>
<proteinExistence type="inferred from homology"/>
<evidence type="ECO:0000256" key="2">
    <source>
        <dbReference type="ARBA" id="ARBA00009773"/>
    </source>
</evidence>
<evidence type="ECO:0000256" key="6">
    <source>
        <dbReference type="ARBA" id="ARBA00022989"/>
    </source>
</evidence>
<evidence type="ECO:0000256" key="7">
    <source>
        <dbReference type="ARBA" id="ARBA00023136"/>
    </source>
</evidence>
<sequence length="371" mass="41129">MFLKDNKYKDVIIAALITFTFCIIIYKAFDILGPGITYFFKEFVSLSMPFVYGIVIAYILSPVVRIFERRLKLSNGISIALTYAVFLGIIFVLCIYGIPSLIDSIKDIASNADSYMESVRSFIDKITNNPMLKDFASTTGVVANLETYISKVGTIAVNLLESSLSGIFSVSSQIVKVILGFIVSIYVLIDKNRLIAASKKFLELFIKKEKTEKIIEFMKIYNDMIGAYIGIKALDSLIIGIMAFILLSIVNSEYAVLLSIIVGCTNMIPYFGPFVGEIVGFLINLFVSPIKAVIVFVVLFSLQMFDGWYLDPKLVGNKVGVRPFWIIYAVVIGGGFFGVAGMLLGSPTAAVINIYYKRIVGKKLSKKKAEK</sequence>
<dbReference type="Proteomes" id="UP000662088">
    <property type="component" value="Unassembled WGS sequence"/>
</dbReference>
<feature type="transmembrane region" description="Helical" evidence="8">
    <location>
        <begin position="279"/>
        <end position="305"/>
    </location>
</feature>
<keyword evidence="10" id="KW-1185">Reference proteome</keyword>
<keyword evidence="5 8" id="KW-0812">Transmembrane</keyword>
<dbReference type="GO" id="GO:0005886">
    <property type="term" value="C:plasma membrane"/>
    <property type="evidence" value="ECO:0007669"/>
    <property type="project" value="UniProtKB-SubCell"/>
</dbReference>